<keyword evidence="4" id="KW-1185">Reference proteome</keyword>
<protein>
    <recommendedName>
        <fullName evidence="2">Heparinase II/III-like C-terminal domain-containing protein</fullName>
    </recommendedName>
</protein>
<evidence type="ECO:0000256" key="1">
    <source>
        <dbReference type="ARBA" id="ARBA00004196"/>
    </source>
</evidence>
<reference evidence="4" key="1">
    <citation type="submission" date="2018-07" db="EMBL/GenBank/DDBJ databases">
        <authorList>
            <person name="Peiro R."/>
            <person name="Begona"/>
            <person name="Cbmso G."/>
            <person name="Lopez M."/>
            <person name="Gonzalez S."/>
        </authorList>
    </citation>
    <scope>NUCLEOTIDE SEQUENCE [LARGE SCALE GENOMIC DNA]</scope>
</reference>
<gene>
    <name evidence="3" type="ORF">RHIZ70_4449</name>
</gene>
<dbReference type="STRING" id="1336235.GCA_000518785_03702"/>
<evidence type="ECO:0000313" key="3">
    <source>
        <dbReference type="EMBL" id="SSC68741.1"/>
    </source>
</evidence>
<dbReference type="GO" id="GO:0016829">
    <property type="term" value="F:lyase activity"/>
    <property type="evidence" value="ECO:0007669"/>
    <property type="project" value="InterPro"/>
</dbReference>
<evidence type="ECO:0000259" key="2">
    <source>
        <dbReference type="Pfam" id="PF07940"/>
    </source>
</evidence>
<dbReference type="Proteomes" id="UP000254764">
    <property type="component" value="Unassembled WGS sequence"/>
</dbReference>
<dbReference type="EMBL" id="UEYP01000009">
    <property type="protein sequence ID" value="SSC68741.1"/>
    <property type="molecule type" value="Genomic_DNA"/>
</dbReference>
<feature type="domain" description="Heparinase II/III-like C-terminal" evidence="2">
    <location>
        <begin position="311"/>
        <end position="551"/>
    </location>
</feature>
<dbReference type="Pfam" id="PF07940">
    <property type="entry name" value="Hepar_II_III_C"/>
    <property type="match status" value="1"/>
</dbReference>
<evidence type="ECO:0000313" key="4">
    <source>
        <dbReference type="Proteomes" id="UP000254764"/>
    </source>
</evidence>
<dbReference type="InterPro" id="IPR008929">
    <property type="entry name" value="Chondroitin_lyas"/>
</dbReference>
<name>A0A376ALP7_9HYPH</name>
<dbReference type="Gene3D" id="1.50.10.100">
    <property type="entry name" value="Chondroitin AC/alginate lyase"/>
    <property type="match status" value="1"/>
</dbReference>
<sequence length="558" mass="61743">MRLTQRQRLVYLYLAETCRRVLCRLAPPRALAVGLPGAVPPRLIVAPTDLRAIDPFVAEEIYQGRFPLAGRVLDAGSQPPFLLELPSHHFAVRLHAFSWLRHIRSDKSSTACANARALVDDWIELHGSRIDGIAWDVDVIAQRIIAWLSHSTVVLQDAESSFYRRFLGSLSFQVRYLRRCARYAPAGLPRLRLRIALAMASISMEARGSAIRRAARELDREIDRQILPDGGHVSRNPQAAVDLLFDLLPLRQTYINLGHDVPVKLIPAIDRMYPAIRFFRHQSGDLALFNGASSTLANDLMSVLRYDETAGQPFKALPHSQYHRMAAGGTVLLVDTGMPISAELSRTAHAGCLSFELSSGRHRFIINSGLPRFAGEKLRQLARTTAAHSTVCIGTASSARFSTSDYLGPVMVAGVSKVDVSRQTGPDASDRLCASHDGYLSKFGLLHEREIRINEAGNKIAGRDRFLKPDGTPCTEAPAEPAMARFHIHPAITLERIDERRVRLLAQDGESWTFSIPAGALAIGEDVFFADASGVRPSQQLEVVFQGPEIRWFLAHHA</sequence>
<dbReference type="GO" id="GO:0030313">
    <property type="term" value="C:cell envelope"/>
    <property type="evidence" value="ECO:0007669"/>
    <property type="project" value="UniProtKB-SubCell"/>
</dbReference>
<proteinExistence type="predicted"/>
<dbReference type="RefSeq" id="WP_115671406.1">
    <property type="nucleotide sequence ID" value="NZ_UEYP01000009.1"/>
</dbReference>
<organism evidence="3 4">
    <name type="scientific">Ciceribacter selenitireducens ATCC BAA-1503</name>
    <dbReference type="NCBI Taxonomy" id="1336235"/>
    <lineage>
        <taxon>Bacteria</taxon>
        <taxon>Pseudomonadati</taxon>
        <taxon>Pseudomonadota</taxon>
        <taxon>Alphaproteobacteria</taxon>
        <taxon>Hyphomicrobiales</taxon>
        <taxon>Rhizobiaceae</taxon>
        <taxon>Ciceribacter</taxon>
    </lineage>
</organism>
<dbReference type="OrthoDB" id="9787373at2"/>
<comment type="subcellular location">
    <subcellularLocation>
        <location evidence="1">Cell envelope</location>
    </subcellularLocation>
</comment>
<accession>A0A376ALP7</accession>
<dbReference type="InterPro" id="IPR012480">
    <property type="entry name" value="Hepar_II_III_C"/>
</dbReference>
<dbReference type="AlphaFoldDB" id="A0A376ALP7"/>
<dbReference type="Gene3D" id="2.70.98.70">
    <property type="match status" value="1"/>
</dbReference>